<dbReference type="RefSeq" id="WP_030835495.1">
    <property type="nucleotide sequence ID" value="NZ_JBFBKA010000017.1"/>
</dbReference>
<dbReference type="OrthoDB" id="4182129at2"/>
<protein>
    <recommendedName>
        <fullName evidence="2">HTH marR-type domain-containing protein</fullName>
    </recommendedName>
</protein>
<dbReference type="Proteomes" id="UP000037773">
    <property type="component" value="Unassembled WGS sequence"/>
</dbReference>
<dbReference type="PATRIC" id="fig|36816.3.peg.6165"/>
<gene>
    <name evidence="3" type="ORF">ADK41_28465</name>
</gene>
<evidence type="ECO:0000256" key="1">
    <source>
        <dbReference type="SAM" id="MobiDB-lite"/>
    </source>
</evidence>
<feature type="domain" description="HTH marR-type" evidence="2">
    <location>
        <begin position="28"/>
        <end position="85"/>
    </location>
</feature>
<dbReference type="InterPro" id="IPR000835">
    <property type="entry name" value="HTH_MarR-typ"/>
</dbReference>
<dbReference type="Pfam" id="PF12802">
    <property type="entry name" value="MarR_2"/>
    <property type="match status" value="1"/>
</dbReference>
<feature type="compositionally biased region" description="Basic and acidic residues" evidence="1">
    <location>
        <begin position="134"/>
        <end position="146"/>
    </location>
</feature>
<evidence type="ECO:0000313" key="4">
    <source>
        <dbReference type="Proteomes" id="UP000037773"/>
    </source>
</evidence>
<accession>A0A0M9X6U6</accession>
<dbReference type="EMBL" id="LGCN01000225">
    <property type="protein sequence ID" value="KOT33147.1"/>
    <property type="molecule type" value="Genomic_DNA"/>
</dbReference>
<sequence>MTAQPVEEHAAVLDTWLSPNVFAFMPSVPGPALRVLFFLLGVQEPGGRIVITQKEIAEAVGLKRSAVGGALQHLQFARMVTKVQSNGGVYSLHPQIAAFPTPAEADDAVRQLSPDEYLDVHDFEERYQRALAAHQRELRRKTEERQAPAMPPTDLAAHRRRRTRP</sequence>
<evidence type="ECO:0000313" key="3">
    <source>
        <dbReference type="EMBL" id="KOT33147.1"/>
    </source>
</evidence>
<proteinExistence type="predicted"/>
<comment type="caution">
    <text evidence="3">The sequence shown here is derived from an EMBL/GenBank/DDBJ whole genome shotgun (WGS) entry which is preliminary data.</text>
</comment>
<reference evidence="3 4" key="1">
    <citation type="submission" date="2015-07" db="EMBL/GenBank/DDBJ databases">
        <authorList>
            <person name="Noorani M."/>
        </authorList>
    </citation>
    <scope>NUCLEOTIDE SEQUENCE [LARGE SCALE GENOMIC DNA]</scope>
    <source>
        <strain evidence="3 4">NRRL B-24567</strain>
    </source>
</reference>
<name>A0A0M9X6U6_9ACTN</name>
<dbReference type="InterPro" id="IPR036390">
    <property type="entry name" value="WH_DNA-bd_sf"/>
</dbReference>
<evidence type="ECO:0000259" key="2">
    <source>
        <dbReference type="Pfam" id="PF12802"/>
    </source>
</evidence>
<dbReference type="AlphaFoldDB" id="A0A0M9X6U6"/>
<feature type="region of interest" description="Disordered" evidence="1">
    <location>
        <begin position="134"/>
        <end position="165"/>
    </location>
</feature>
<keyword evidence="4" id="KW-1185">Reference proteome</keyword>
<dbReference type="SUPFAM" id="SSF46785">
    <property type="entry name" value="Winged helix' DNA-binding domain"/>
    <property type="match status" value="1"/>
</dbReference>
<organism evidence="3 4">
    <name type="scientific">Streptomyces caelestis</name>
    <dbReference type="NCBI Taxonomy" id="36816"/>
    <lineage>
        <taxon>Bacteria</taxon>
        <taxon>Bacillati</taxon>
        <taxon>Actinomycetota</taxon>
        <taxon>Actinomycetes</taxon>
        <taxon>Kitasatosporales</taxon>
        <taxon>Streptomycetaceae</taxon>
        <taxon>Streptomyces</taxon>
    </lineage>
</organism>
<dbReference type="GO" id="GO:0003700">
    <property type="term" value="F:DNA-binding transcription factor activity"/>
    <property type="evidence" value="ECO:0007669"/>
    <property type="project" value="InterPro"/>
</dbReference>